<comment type="caution">
    <text evidence="3">The sequence shown here is derived from an EMBL/GenBank/DDBJ whole genome shotgun (WGS) entry which is preliminary data.</text>
</comment>
<comment type="similarity">
    <text evidence="1">Belongs to the FAM32 family.</text>
</comment>
<organism evidence="3 4">
    <name type="scientific">Sciurus carolinensis</name>
    <name type="common">Eastern gray squirrel</name>
    <dbReference type="NCBI Taxonomy" id="30640"/>
    <lineage>
        <taxon>Eukaryota</taxon>
        <taxon>Metazoa</taxon>
        <taxon>Chordata</taxon>
        <taxon>Craniata</taxon>
        <taxon>Vertebrata</taxon>
        <taxon>Euteleostomi</taxon>
        <taxon>Mammalia</taxon>
        <taxon>Eutheria</taxon>
        <taxon>Euarchontoglires</taxon>
        <taxon>Glires</taxon>
        <taxon>Rodentia</taxon>
        <taxon>Sciuromorpha</taxon>
        <taxon>Sciuridae</taxon>
        <taxon>Sciurinae</taxon>
        <taxon>Sciurini</taxon>
        <taxon>Sciurus</taxon>
    </lineage>
</organism>
<accession>A0AA41N0H0</accession>
<evidence type="ECO:0000256" key="2">
    <source>
        <dbReference type="ARBA" id="ARBA00014981"/>
    </source>
</evidence>
<name>A0AA41N0H0_SCICA</name>
<dbReference type="GO" id="GO:0005730">
    <property type="term" value="C:nucleolus"/>
    <property type="evidence" value="ECO:0007669"/>
    <property type="project" value="TreeGrafter"/>
</dbReference>
<reference evidence="3" key="1">
    <citation type="submission" date="2020-03" db="EMBL/GenBank/DDBJ databases">
        <title>Studies in the Genomics of Life Span.</title>
        <authorList>
            <person name="Glass D."/>
        </authorList>
    </citation>
    <scope>NUCLEOTIDE SEQUENCE</scope>
    <source>
        <strain evidence="3">SUZIE</strain>
        <tissue evidence="3">Muscle</tissue>
    </source>
</reference>
<dbReference type="EMBL" id="JAATJV010377183">
    <property type="protein sequence ID" value="MBZ3881494.1"/>
    <property type="molecule type" value="Genomic_DNA"/>
</dbReference>
<dbReference type="PANTHER" id="PTHR13282">
    <property type="entry name" value="PROTEIN FAM32A"/>
    <property type="match status" value="1"/>
</dbReference>
<evidence type="ECO:0000313" key="3">
    <source>
        <dbReference type="EMBL" id="MBZ3881494.1"/>
    </source>
</evidence>
<dbReference type="AlphaFoldDB" id="A0AA41N0H0"/>
<dbReference type="PANTHER" id="PTHR13282:SF6">
    <property type="entry name" value="PROTEIN FAM32A"/>
    <property type="match status" value="1"/>
</dbReference>
<dbReference type="Proteomes" id="UP001166674">
    <property type="component" value="Unassembled WGS sequence"/>
</dbReference>
<evidence type="ECO:0000256" key="1">
    <source>
        <dbReference type="ARBA" id="ARBA00008948"/>
    </source>
</evidence>
<dbReference type="InterPro" id="IPR013865">
    <property type="entry name" value="FAM32A"/>
</dbReference>
<sequence length="111" mass="12958">MVKVKFEDVECQITQRVANRKLEVPTTALSKEPTVFSATLKLLLFTDNEEAALLDKWTPAQVAFEKMQEIWQMERILQKASKTHKPGVQDFSRHLDTLTEHYNIPKRSWTK</sequence>
<protein>
    <recommendedName>
        <fullName evidence="2">Protein FAM32A</fullName>
    </recommendedName>
</protein>
<keyword evidence="4" id="KW-1185">Reference proteome</keyword>
<proteinExistence type="inferred from homology"/>
<evidence type="ECO:0000313" key="4">
    <source>
        <dbReference type="Proteomes" id="UP001166674"/>
    </source>
</evidence>
<gene>
    <name evidence="3" type="ORF">SUZIE_163220</name>
</gene>